<organism evidence="1 2">
    <name type="scientific">Streptomyces achmelvichensis</name>
    <dbReference type="NCBI Taxonomy" id="3134111"/>
    <lineage>
        <taxon>Bacteria</taxon>
        <taxon>Bacillati</taxon>
        <taxon>Actinomycetota</taxon>
        <taxon>Actinomycetes</taxon>
        <taxon>Kitasatosporales</taxon>
        <taxon>Streptomycetaceae</taxon>
        <taxon>Streptomyces</taxon>
    </lineage>
</organism>
<name>A0ACC6PYV0_9ACTN</name>
<dbReference type="Proteomes" id="UP001377168">
    <property type="component" value="Unassembled WGS sequence"/>
</dbReference>
<protein>
    <submittedName>
        <fullName evidence="1">PadR family transcriptional regulator</fullName>
    </submittedName>
</protein>
<evidence type="ECO:0000313" key="2">
    <source>
        <dbReference type="Proteomes" id="UP001377168"/>
    </source>
</evidence>
<keyword evidence="2" id="KW-1185">Reference proteome</keyword>
<accession>A0ACC6PYV0</accession>
<reference evidence="1" key="1">
    <citation type="submission" date="2024-03" db="EMBL/GenBank/DDBJ databases">
        <title>Novel Streptomyces species of biotechnological and ecological value are a feature of Machair soil.</title>
        <authorList>
            <person name="Prole J.R."/>
            <person name="Goodfellow M."/>
            <person name="Allenby N."/>
            <person name="Ward A.C."/>
        </authorList>
    </citation>
    <scope>NUCLEOTIDE SEQUENCE</scope>
    <source>
        <strain evidence="1">MS2.AVA.5</strain>
    </source>
</reference>
<gene>
    <name evidence="1" type="ORF">WKI67_24795</name>
</gene>
<dbReference type="EMBL" id="JBBKAJ010000022">
    <property type="protein sequence ID" value="MEJ8636584.1"/>
    <property type="molecule type" value="Genomic_DNA"/>
</dbReference>
<evidence type="ECO:0000313" key="1">
    <source>
        <dbReference type="EMBL" id="MEJ8636584.1"/>
    </source>
</evidence>
<sequence>MGAIERKTKTTVAVVRALLTLPEVERHGFGIALASKCKAGTVYKILDRLMEDGWLTFRWEPNPNEKNPPRKVFSFTEKGGREAAVFLRSLDPAEFPTPAPKPEQSHPLPAGGTA</sequence>
<proteinExistence type="predicted"/>
<comment type="caution">
    <text evidence="1">The sequence shown here is derived from an EMBL/GenBank/DDBJ whole genome shotgun (WGS) entry which is preliminary data.</text>
</comment>